<reference evidence="1 2" key="1">
    <citation type="submission" date="2018-10" db="EMBL/GenBank/DDBJ databases">
        <title>Notoacmeibacter sp. M2BS9Y-3-1, whole genome shotgun sequence.</title>
        <authorList>
            <person name="Tuo L."/>
        </authorList>
    </citation>
    <scope>NUCLEOTIDE SEQUENCE [LARGE SCALE GENOMIC DNA]</scope>
    <source>
        <strain evidence="1 2">M2BS9Y-3-1</strain>
    </source>
</reference>
<accession>A0A3L7J9U7</accession>
<dbReference type="AlphaFoldDB" id="A0A3L7J9U7"/>
<dbReference type="RefSeq" id="WP_121646689.1">
    <property type="nucleotide sequence ID" value="NZ_RCWN01000002.1"/>
</dbReference>
<sequence>MTDFLAGKHTVYIDFSLFYENVAFGYVSGNIELIIIPQIGDSFSFNFTGIELPSDVPNSLFLKVTNRIIPLVDDDIISISLDDAWLSSEKEARYTIEALEKKYNLFGNIYDVSST</sequence>
<keyword evidence="2" id="KW-1185">Reference proteome</keyword>
<comment type="caution">
    <text evidence="1">The sequence shown here is derived from an EMBL/GenBank/DDBJ whole genome shotgun (WGS) entry which is preliminary data.</text>
</comment>
<gene>
    <name evidence="1" type="ORF">D8780_15055</name>
</gene>
<name>A0A3L7J9U7_9HYPH</name>
<proteinExistence type="predicted"/>
<evidence type="ECO:0000313" key="1">
    <source>
        <dbReference type="EMBL" id="RLQ85272.1"/>
    </source>
</evidence>
<evidence type="ECO:0000313" key="2">
    <source>
        <dbReference type="Proteomes" id="UP000281094"/>
    </source>
</evidence>
<dbReference type="EMBL" id="RCWN01000002">
    <property type="protein sequence ID" value="RLQ85272.1"/>
    <property type="molecule type" value="Genomic_DNA"/>
</dbReference>
<organism evidence="1 2">
    <name type="scientific">Notoacmeibacter ruber</name>
    <dbReference type="NCBI Taxonomy" id="2670375"/>
    <lineage>
        <taxon>Bacteria</taxon>
        <taxon>Pseudomonadati</taxon>
        <taxon>Pseudomonadota</taxon>
        <taxon>Alphaproteobacteria</taxon>
        <taxon>Hyphomicrobiales</taxon>
        <taxon>Notoacmeibacteraceae</taxon>
        <taxon>Notoacmeibacter</taxon>
    </lineage>
</organism>
<protein>
    <submittedName>
        <fullName evidence="1">Uncharacterized protein</fullName>
    </submittedName>
</protein>
<dbReference type="Proteomes" id="UP000281094">
    <property type="component" value="Unassembled WGS sequence"/>
</dbReference>